<dbReference type="InterPro" id="IPR000182">
    <property type="entry name" value="GNAT_dom"/>
</dbReference>
<organism evidence="2">
    <name type="scientific">marine sediment metagenome</name>
    <dbReference type="NCBI Taxonomy" id="412755"/>
    <lineage>
        <taxon>unclassified sequences</taxon>
        <taxon>metagenomes</taxon>
        <taxon>ecological metagenomes</taxon>
    </lineage>
</organism>
<protein>
    <recommendedName>
        <fullName evidence="1">N-acetyltransferase domain-containing protein</fullName>
    </recommendedName>
</protein>
<reference evidence="2" key="1">
    <citation type="journal article" date="2014" name="Front. Microbiol.">
        <title>High frequency of phylogenetically diverse reductive dehalogenase-homologous genes in deep subseafloor sedimentary metagenomes.</title>
        <authorList>
            <person name="Kawai M."/>
            <person name="Futagami T."/>
            <person name="Toyoda A."/>
            <person name="Takaki Y."/>
            <person name="Nishi S."/>
            <person name="Hori S."/>
            <person name="Arai W."/>
            <person name="Tsubouchi T."/>
            <person name="Morono Y."/>
            <person name="Uchiyama I."/>
            <person name="Ito T."/>
            <person name="Fujiyama A."/>
            <person name="Inagaki F."/>
            <person name="Takami H."/>
        </authorList>
    </citation>
    <scope>NUCLEOTIDE SEQUENCE</scope>
    <source>
        <strain evidence="2">Expedition CK06-06</strain>
    </source>
</reference>
<dbReference type="InterPro" id="IPR016181">
    <property type="entry name" value="Acyl_CoA_acyltransferase"/>
</dbReference>
<dbReference type="CDD" id="cd04301">
    <property type="entry name" value="NAT_SF"/>
    <property type="match status" value="1"/>
</dbReference>
<dbReference type="GO" id="GO:0016747">
    <property type="term" value="F:acyltransferase activity, transferring groups other than amino-acyl groups"/>
    <property type="evidence" value="ECO:0007669"/>
    <property type="project" value="InterPro"/>
</dbReference>
<dbReference type="PROSITE" id="PS51186">
    <property type="entry name" value="GNAT"/>
    <property type="match status" value="1"/>
</dbReference>
<accession>X1S9V2</accession>
<dbReference type="Gene3D" id="3.40.630.30">
    <property type="match status" value="1"/>
</dbReference>
<gene>
    <name evidence="2" type="ORF">S12H4_40001</name>
</gene>
<dbReference type="Pfam" id="PF13508">
    <property type="entry name" value="Acetyltransf_7"/>
    <property type="match status" value="1"/>
</dbReference>
<dbReference type="EMBL" id="BARW01024238">
    <property type="protein sequence ID" value="GAI89753.1"/>
    <property type="molecule type" value="Genomic_DNA"/>
</dbReference>
<proteinExistence type="predicted"/>
<comment type="caution">
    <text evidence="2">The sequence shown here is derived from an EMBL/GenBank/DDBJ whole genome shotgun (WGS) entry which is preliminary data.</text>
</comment>
<dbReference type="AlphaFoldDB" id="X1S9V2"/>
<evidence type="ECO:0000313" key="2">
    <source>
        <dbReference type="EMBL" id="GAI89753.1"/>
    </source>
</evidence>
<dbReference type="SUPFAM" id="SSF55729">
    <property type="entry name" value="Acyl-CoA N-acyltransferases (Nat)"/>
    <property type="match status" value="1"/>
</dbReference>
<feature type="domain" description="N-acetyltransferase" evidence="1">
    <location>
        <begin position="9"/>
        <end position="153"/>
    </location>
</feature>
<name>X1S9V2_9ZZZZ</name>
<sequence>MHLNRKNNFFVRRFKVSDLDSIKLIIKDLHPEWFTEEALENIPRDIQFAKCFVIESNRKIVGFVSVHSYDGRPMIGWLGVDQKIRGEGIGKQLLKKVERELIKFGYKDLRVETVGECSPFYKPYAETLKFYKSVGFEVEKRGRLRNNMGYKWRHSTLRKKLAGK</sequence>
<evidence type="ECO:0000259" key="1">
    <source>
        <dbReference type="PROSITE" id="PS51186"/>
    </source>
</evidence>